<dbReference type="Gene3D" id="1.10.1580.10">
    <property type="match status" value="1"/>
</dbReference>
<dbReference type="FunFam" id="1.10.510.10:FF:000699">
    <property type="entry name" value="Probable serine/threonine-protein kinase iksA"/>
    <property type="match status" value="1"/>
</dbReference>
<dbReference type="Proteomes" id="UP000452235">
    <property type="component" value="Unassembled WGS sequence"/>
</dbReference>
<accession>A0A5M3Z5D3</accession>
<evidence type="ECO:0000256" key="9">
    <source>
        <dbReference type="ARBA" id="ARBA00023134"/>
    </source>
</evidence>
<evidence type="ECO:0000256" key="11">
    <source>
        <dbReference type="ARBA" id="ARBA00047899"/>
    </source>
</evidence>
<feature type="region of interest" description="Disordered" evidence="14">
    <location>
        <begin position="1"/>
        <end position="23"/>
    </location>
</feature>
<dbReference type="Pfam" id="PF08153">
    <property type="entry name" value="NGP1NT"/>
    <property type="match status" value="1"/>
</dbReference>
<dbReference type="FunFam" id="3.40.50.300:FF:000559">
    <property type="entry name" value="Nuclear/nucleolar GTPase 2"/>
    <property type="match status" value="1"/>
</dbReference>
<keyword evidence="5" id="KW-0808">Transferase</keyword>
<dbReference type="PROSITE" id="PS51721">
    <property type="entry name" value="G_CP"/>
    <property type="match status" value="1"/>
</dbReference>
<dbReference type="PROSITE" id="PS00108">
    <property type="entry name" value="PROTEIN_KINASE_ST"/>
    <property type="match status" value="1"/>
</dbReference>
<evidence type="ECO:0000256" key="4">
    <source>
        <dbReference type="ARBA" id="ARBA00022527"/>
    </source>
</evidence>
<dbReference type="PROSITE" id="PS50011">
    <property type="entry name" value="PROTEIN_KINASE_DOM"/>
    <property type="match status" value="2"/>
</dbReference>
<feature type="region of interest" description="Disordered" evidence="14">
    <location>
        <begin position="478"/>
        <end position="540"/>
    </location>
</feature>
<feature type="compositionally biased region" description="Low complexity" evidence="14">
    <location>
        <begin position="662"/>
        <end position="671"/>
    </location>
</feature>
<dbReference type="InterPro" id="IPR030378">
    <property type="entry name" value="G_CP_dom"/>
</dbReference>
<dbReference type="CDD" id="cd01858">
    <property type="entry name" value="NGP_1"/>
    <property type="match status" value="1"/>
</dbReference>
<keyword evidence="16" id="KW-1185">Reference proteome</keyword>
<name>A0A5M3Z5D3_ASPTE</name>
<keyword evidence="9 13" id="KW-0342">GTP-binding</keyword>
<dbReference type="InterPro" id="IPR027417">
    <property type="entry name" value="P-loop_NTPase"/>
</dbReference>
<dbReference type="SUPFAM" id="SSF52540">
    <property type="entry name" value="P-loop containing nucleoside triphosphate hydrolases"/>
    <property type="match status" value="1"/>
</dbReference>
<evidence type="ECO:0000256" key="2">
    <source>
        <dbReference type="ARBA" id="ARBA00004604"/>
    </source>
</evidence>
<dbReference type="InterPro" id="IPR050755">
    <property type="entry name" value="TRAFAC_YlqF/YawG_RiboMat"/>
</dbReference>
<dbReference type="InterPro" id="IPR012971">
    <property type="entry name" value="NOG2_N_dom"/>
</dbReference>
<dbReference type="Pfam" id="PF00069">
    <property type="entry name" value="Pkinase"/>
    <property type="match status" value="2"/>
</dbReference>
<proteinExistence type="inferred from homology"/>
<dbReference type="InterPro" id="IPR024929">
    <property type="entry name" value="GNL2_CP_dom"/>
</dbReference>
<feature type="compositionally biased region" description="Acidic residues" evidence="14">
    <location>
        <begin position="523"/>
        <end position="540"/>
    </location>
</feature>
<evidence type="ECO:0000256" key="1">
    <source>
        <dbReference type="ARBA" id="ARBA00003892"/>
    </source>
</evidence>
<reference evidence="15 16" key="1">
    <citation type="submission" date="2020-01" db="EMBL/GenBank/DDBJ databases">
        <title>Aspergillus terreus IFO 6365 whole genome shotgun sequence.</title>
        <authorList>
            <person name="Kanamasa S."/>
            <person name="Takahashi H."/>
        </authorList>
    </citation>
    <scope>NUCLEOTIDE SEQUENCE [LARGE SCALE GENOMIC DNA]</scope>
    <source>
        <strain evidence="15 16">IFO 6365</strain>
    </source>
</reference>
<dbReference type="GO" id="GO:0005524">
    <property type="term" value="F:ATP binding"/>
    <property type="evidence" value="ECO:0007669"/>
    <property type="project" value="UniProtKB-KW"/>
</dbReference>
<dbReference type="Pfam" id="PF01926">
    <property type="entry name" value="MMR_HSR1"/>
    <property type="match status" value="1"/>
</dbReference>
<gene>
    <name evidence="15" type="ORF">ATEIFO6365_0005038800</name>
</gene>
<dbReference type="Gene3D" id="1.10.510.10">
    <property type="entry name" value="Transferase(Phosphotransferase) domain 1"/>
    <property type="match status" value="2"/>
</dbReference>
<feature type="region of interest" description="Disordered" evidence="14">
    <location>
        <begin position="661"/>
        <end position="698"/>
    </location>
</feature>
<dbReference type="InterPro" id="IPR006073">
    <property type="entry name" value="GTP-bd"/>
</dbReference>
<keyword evidence="7" id="KW-0418">Kinase</keyword>
<dbReference type="GO" id="GO:0004674">
    <property type="term" value="F:protein serine/threonine kinase activity"/>
    <property type="evidence" value="ECO:0007669"/>
    <property type="project" value="UniProtKB-KW"/>
</dbReference>
<evidence type="ECO:0000256" key="14">
    <source>
        <dbReference type="SAM" id="MobiDB-lite"/>
    </source>
</evidence>
<keyword evidence="4" id="KW-0723">Serine/threonine-protein kinase</keyword>
<dbReference type="GO" id="GO:0005730">
    <property type="term" value="C:nucleolus"/>
    <property type="evidence" value="ECO:0007669"/>
    <property type="project" value="UniProtKB-SubCell"/>
</dbReference>
<feature type="region of interest" description="Disordered" evidence="14">
    <location>
        <begin position="1020"/>
        <end position="1107"/>
    </location>
</feature>
<dbReference type="Gene3D" id="3.30.200.20">
    <property type="entry name" value="Phosphorylase Kinase, domain 1"/>
    <property type="match status" value="1"/>
</dbReference>
<dbReference type="VEuPathDB" id="FungiDB:ATEG_05322"/>
<dbReference type="GO" id="GO:0005525">
    <property type="term" value="F:GTP binding"/>
    <property type="evidence" value="ECO:0007669"/>
    <property type="project" value="UniProtKB-KW"/>
</dbReference>
<dbReference type="VEuPathDB" id="FungiDB:ATEG_05323"/>
<dbReference type="EMBL" id="BLJY01000005">
    <property type="protein sequence ID" value="GFF16198.1"/>
    <property type="molecule type" value="Genomic_DNA"/>
</dbReference>
<feature type="compositionally biased region" description="Basic and acidic residues" evidence="14">
    <location>
        <begin position="489"/>
        <end position="504"/>
    </location>
</feature>
<keyword evidence="6 13" id="KW-0547">Nucleotide-binding</keyword>
<dbReference type="SUPFAM" id="SSF56112">
    <property type="entry name" value="Protein kinase-like (PK-like)"/>
    <property type="match status" value="2"/>
</dbReference>
<keyword evidence="8" id="KW-0067">ATP-binding</keyword>
<comment type="subcellular location">
    <subcellularLocation>
        <location evidence="2 13">Nucleus</location>
        <location evidence="2 13">Nucleolus</location>
    </subcellularLocation>
</comment>
<dbReference type="CDD" id="cd00180">
    <property type="entry name" value="PKc"/>
    <property type="match status" value="1"/>
</dbReference>
<comment type="function">
    <text evidence="1 13">GTPase that associates with pre-60S ribosomal subunits in the nucleolus and is required for their nuclear export and maturation.</text>
</comment>
<feature type="region of interest" description="Disordered" evidence="14">
    <location>
        <begin position="828"/>
        <end position="849"/>
    </location>
</feature>
<dbReference type="InterPro" id="IPR011009">
    <property type="entry name" value="Kinase-like_dom_sf"/>
</dbReference>
<comment type="caution">
    <text evidence="15">The sequence shown here is derived from an EMBL/GenBank/DDBJ whole genome shotgun (WGS) entry which is preliminary data.</text>
</comment>
<dbReference type="InterPro" id="IPR008271">
    <property type="entry name" value="Ser/Thr_kinase_AS"/>
</dbReference>
<feature type="compositionally biased region" description="Polar residues" evidence="14">
    <location>
        <begin position="1124"/>
        <end position="1136"/>
    </location>
</feature>
<dbReference type="PANTHER" id="PTHR11089:SF9">
    <property type="entry name" value="NUCLEOLAR GTP-BINDING PROTEIN 2"/>
    <property type="match status" value="1"/>
</dbReference>
<evidence type="ECO:0000256" key="3">
    <source>
        <dbReference type="ARBA" id="ARBA00022127"/>
    </source>
</evidence>
<sequence length="1563" mass="174578">MGTGKKEANRKVRQGKVGDGMGNVKVKGENFYRDAKKVKRLNILKEGKAQRDAAGNITKAAAFQSSEAPVARIEPNRKWFSNTRVISQEALASFREAVAERAKDPYQVLLKTNKLPMSLIRDGEGVNGLKQHAAKMAIETSPFSDTFGPKAQRKRVKLGVASLEDLAGETAKMHDDYLEKGDIDTHADGSAAVAGDIAALEDTSLGEAATARESVFSKGQSKRIWNELYKVIDSSDVVIHVLDARDPEGTRCRSIEKYIREEAPHKHLIFVLNKCDLVPTGVAAAWVRHLSKDHPTLAFHASINNSFGKGSLIQLLRQFSSLHSDRKQISVGFIGYPNTGKSSIINTLRKKKVCNVAPIPGETKVWQYITLMKRIYLIDCPGVVPPNQNDTPEDILLRGVVRIENVDNPEQYIPAVLKRVQPKHLERTYGVKGGAEDPIEFLSVLARKGGRLLRGGEPDLDGVAKMVINDFLRGKVPWFTPPPYTPGEDGEKIEGREGRLGEMSKKRKLAETEPEDAPSKSEAEDEFEGFGESDDEDDNDSIANLEVSDVESVHPDGLQNNYADLRDEDIVGRKHPALRGKAETVSRTAIRHNDSVVVFDRDSQQLVLRNASETDANLDIADCPYCHRPLRDASGGQEDHHGNPAAQPEFINPNYFRMLHNSLPSSASSSSPPSPRRRLVQPALPDGPADDSTAAGNSSQGISSAAFIPDYFKKFFVEEGVLGKGGKGVVLLVKHVLDGVSLGHYACKRVPVGDDHEWLEKVLGEVQLLQHLSHQNLVSYRHVWLENAKISTFGPSVPCAFILQQYCNAGDLHNYICGSVQTSTTAQQLKDRLRRKSRGEPDPPMDLNQPRKLNFDEIYSFFKDITSGLRYLHVNGYIHRDLKPNNCLLHKTSDGIRALVSDFGEVQSQDAKRLSTGATGTVSYCAPEVLRREYPDGPFGNFTFKSDIFSLGMILYFLCFAQLPYSNADLINEEKEDLDRLREEISQWAGFDDARRMRPELPEQLYIYLAHLLSVDPDQRPSADEVLGGLQAGATPNDTLRSRRSSASSPNSRIHTVDNPTTQSFSRVPRAPRNFSRSPVAVRRSTQYDQGRDSLTPVVEDLNRGSERRVSLGSERDLIIRSRYSGTPSLSPARTEPSSEVHATRPPLPQLLPPPPSRFSLSRLIPRSPSYWMIPQPAMQIGFFLAKVVSAFQPCTPLAVNPWVFYPLLLLAAVTLHANSPHQQLYETGHVTKRRDCISIPPIQLHCVSNSPYAKHGITLGKYTELQANLAMGHTQQAGYVEIFGGSQKHVVLKVSTSPQKFPTATDREYKTDERLAKVNSTHPGQSLIRELYNSFELEGHLKTDNLMLSLEDDTMLADFTKEEIDHPSPRKQINESRTIYQSRRFRRPTRGKDYGLPILCDFSEARIGQRQESGPFVQPHIYRAPEIIFEMTWGSPVDIWNLGALIWDLFEGTHLFGDIFDSRGGHNPFKHLALMVALIGPPPAEFVQRSETTDQCFDRNGTWIAHADAIVPSVSLESLEGRLSGREKELFLRFVRSMLRWLPEERRTARQLLEDPWLYHEN</sequence>
<dbReference type="InterPro" id="IPR000719">
    <property type="entry name" value="Prot_kinase_dom"/>
</dbReference>
<comment type="catalytic activity">
    <reaction evidence="12">
        <text>L-seryl-[protein] + ATP = O-phospho-L-seryl-[protein] + ADP + H(+)</text>
        <dbReference type="Rhea" id="RHEA:17989"/>
        <dbReference type="Rhea" id="RHEA-COMP:9863"/>
        <dbReference type="Rhea" id="RHEA-COMP:11604"/>
        <dbReference type="ChEBI" id="CHEBI:15378"/>
        <dbReference type="ChEBI" id="CHEBI:29999"/>
        <dbReference type="ChEBI" id="CHEBI:30616"/>
        <dbReference type="ChEBI" id="CHEBI:83421"/>
        <dbReference type="ChEBI" id="CHEBI:456216"/>
        <dbReference type="EC" id="2.7.11.1"/>
    </reaction>
</comment>
<dbReference type="FunFam" id="3.30.200.20:FF:000306">
    <property type="entry name" value="IKS protein kinase"/>
    <property type="match status" value="1"/>
</dbReference>
<evidence type="ECO:0000256" key="8">
    <source>
        <dbReference type="ARBA" id="ARBA00022840"/>
    </source>
</evidence>
<feature type="compositionally biased region" description="Basic and acidic residues" evidence="14">
    <location>
        <begin position="1"/>
        <end position="10"/>
    </location>
</feature>
<dbReference type="InterPro" id="IPR023179">
    <property type="entry name" value="GTP-bd_ortho_bundle_sf"/>
</dbReference>
<evidence type="ECO:0000256" key="10">
    <source>
        <dbReference type="ARBA" id="ARBA00023242"/>
    </source>
</evidence>
<evidence type="ECO:0000313" key="16">
    <source>
        <dbReference type="Proteomes" id="UP000452235"/>
    </source>
</evidence>
<dbReference type="Gene3D" id="3.40.50.300">
    <property type="entry name" value="P-loop containing nucleotide triphosphate hydrolases"/>
    <property type="match status" value="1"/>
</dbReference>
<dbReference type="PANTHER" id="PTHR11089">
    <property type="entry name" value="GTP-BINDING PROTEIN-RELATED"/>
    <property type="match status" value="1"/>
</dbReference>
<dbReference type="VEuPathDB" id="FungiDB:ATEG_05324"/>
<evidence type="ECO:0000256" key="13">
    <source>
        <dbReference type="RuleBase" id="RU364023"/>
    </source>
</evidence>
<evidence type="ECO:0000256" key="6">
    <source>
        <dbReference type="ARBA" id="ARBA00022741"/>
    </source>
</evidence>
<evidence type="ECO:0000313" key="15">
    <source>
        <dbReference type="EMBL" id="GFF16198.1"/>
    </source>
</evidence>
<feature type="region of interest" description="Disordered" evidence="14">
    <location>
        <begin position="1123"/>
        <end position="1153"/>
    </location>
</feature>
<protein>
    <recommendedName>
        <fullName evidence="3 13">Nucleolar GTP-binding protein 2</fullName>
    </recommendedName>
</protein>
<comment type="catalytic activity">
    <reaction evidence="11">
        <text>L-threonyl-[protein] + ATP = O-phospho-L-threonyl-[protein] + ADP + H(+)</text>
        <dbReference type="Rhea" id="RHEA:46608"/>
        <dbReference type="Rhea" id="RHEA-COMP:11060"/>
        <dbReference type="Rhea" id="RHEA-COMP:11605"/>
        <dbReference type="ChEBI" id="CHEBI:15378"/>
        <dbReference type="ChEBI" id="CHEBI:30013"/>
        <dbReference type="ChEBI" id="CHEBI:30616"/>
        <dbReference type="ChEBI" id="CHEBI:61977"/>
        <dbReference type="ChEBI" id="CHEBI:456216"/>
        <dbReference type="EC" id="2.7.11.1"/>
    </reaction>
</comment>
<dbReference type="SMART" id="SM00220">
    <property type="entry name" value="S_TKc"/>
    <property type="match status" value="1"/>
</dbReference>
<evidence type="ECO:0000256" key="7">
    <source>
        <dbReference type="ARBA" id="ARBA00022777"/>
    </source>
</evidence>
<dbReference type="OrthoDB" id="444945at2759"/>
<comment type="similarity">
    <text evidence="13">Belongs to the TRAFAC class YlqF/YawG GTPase family. NOG2 subfamily.</text>
</comment>
<evidence type="ECO:0000256" key="5">
    <source>
        <dbReference type="ARBA" id="ARBA00022679"/>
    </source>
</evidence>
<keyword evidence="10 13" id="KW-0539">Nucleus</keyword>
<organism evidence="15 16">
    <name type="scientific">Aspergillus terreus</name>
    <dbReference type="NCBI Taxonomy" id="33178"/>
    <lineage>
        <taxon>Eukaryota</taxon>
        <taxon>Fungi</taxon>
        <taxon>Dikarya</taxon>
        <taxon>Ascomycota</taxon>
        <taxon>Pezizomycotina</taxon>
        <taxon>Eurotiomycetes</taxon>
        <taxon>Eurotiomycetidae</taxon>
        <taxon>Eurotiales</taxon>
        <taxon>Aspergillaceae</taxon>
        <taxon>Aspergillus</taxon>
        <taxon>Aspergillus subgen. Circumdati</taxon>
    </lineage>
</organism>
<evidence type="ECO:0000256" key="12">
    <source>
        <dbReference type="ARBA" id="ARBA00048679"/>
    </source>
</evidence>